<accession>A0A9P7FKN3</accession>
<gene>
    <name evidence="2" type="ORF">H0H81_010266</name>
</gene>
<proteinExistence type="predicted"/>
<protein>
    <submittedName>
        <fullName evidence="2">Uncharacterized protein</fullName>
    </submittedName>
</protein>
<reference evidence="2" key="2">
    <citation type="submission" date="2021-10" db="EMBL/GenBank/DDBJ databases">
        <title>Phylogenomics reveals ancestral predisposition of the termite-cultivated fungus Termitomyces towards a domesticated lifestyle.</title>
        <authorList>
            <person name="Auxier B."/>
            <person name="Grum-Grzhimaylo A."/>
            <person name="Cardenas M.E."/>
            <person name="Lodge J.D."/>
            <person name="Laessoe T."/>
            <person name="Pedersen O."/>
            <person name="Smith M.E."/>
            <person name="Kuyper T.W."/>
            <person name="Franco-Molano E.A."/>
            <person name="Baroni T.J."/>
            <person name="Aanen D.K."/>
        </authorList>
    </citation>
    <scope>NUCLEOTIDE SEQUENCE</scope>
    <source>
        <strain evidence="2">D49</strain>
    </source>
</reference>
<dbReference type="OrthoDB" id="3069586at2759"/>
<feature type="region of interest" description="Disordered" evidence="1">
    <location>
        <begin position="37"/>
        <end position="76"/>
    </location>
</feature>
<reference evidence="2" key="1">
    <citation type="submission" date="2021-02" db="EMBL/GenBank/DDBJ databases">
        <authorList>
            <person name="Nieuwenhuis M."/>
            <person name="Van De Peppel L.J.J."/>
        </authorList>
    </citation>
    <scope>NUCLEOTIDE SEQUENCE</scope>
    <source>
        <strain evidence="2">D49</strain>
    </source>
</reference>
<sequence length="76" mass="8835">MYREHEELRYCEGHWKATRLATDTYYGWARGRRDLRGEAGGIVKSEPEERNLEDGTLKRKTPVDLPTGPAKIRKMS</sequence>
<dbReference type="EMBL" id="JABCKI010008899">
    <property type="protein sequence ID" value="KAG5633174.1"/>
    <property type="molecule type" value="Genomic_DNA"/>
</dbReference>
<evidence type="ECO:0000313" key="2">
    <source>
        <dbReference type="EMBL" id="KAG5633174.1"/>
    </source>
</evidence>
<comment type="caution">
    <text evidence="2">The sequence shown here is derived from an EMBL/GenBank/DDBJ whole genome shotgun (WGS) entry which is preliminary data.</text>
</comment>
<organism evidence="2 3">
    <name type="scientific">Sphagnurus paluster</name>
    <dbReference type="NCBI Taxonomy" id="117069"/>
    <lineage>
        <taxon>Eukaryota</taxon>
        <taxon>Fungi</taxon>
        <taxon>Dikarya</taxon>
        <taxon>Basidiomycota</taxon>
        <taxon>Agaricomycotina</taxon>
        <taxon>Agaricomycetes</taxon>
        <taxon>Agaricomycetidae</taxon>
        <taxon>Agaricales</taxon>
        <taxon>Tricholomatineae</taxon>
        <taxon>Lyophyllaceae</taxon>
        <taxon>Sphagnurus</taxon>
    </lineage>
</organism>
<evidence type="ECO:0000256" key="1">
    <source>
        <dbReference type="SAM" id="MobiDB-lite"/>
    </source>
</evidence>
<evidence type="ECO:0000313" key="3">
    <source>
        <dbReference type="Proteomes" id="UP000717328"/>
    </source>
</evidence>
<dbReference type="AlphaFoldDB" id="A0A9P7FKN3"/>
<dbReference type="Proteomes" id="UP000717328">
    <property type="component" value="Unassembled WGS sequence"/>
</dbReference>
<keyword evidence="3" id="KW-1185">Reference proteome</keyword>
<name>A0A9P7FKN3_9AGAR</name>
<feature type="compositionally biased region" description="Basic and acidic residues" evidence="1">
    <location>
        <begin position="45"/>
        <end position="57"/>
    </location>
</feature>
<feature type="non-terminal residue" evidence="2">
    <location>
        <position position="76"/>
    </location>
</feature>